<reference evidence="2 3" key="1">
    <citation type="submission" date="2016-10" db="EMBL/GenBank/DDBJ databases">
        <authorList>
            <person name="de Groot N.N."/>
        </authorList>
    </citation>
    <scope>NUCLEOTIDE SEQUENCE [LARGE SCALE GENOMIC DNA]</scope>
    <source>
        <strain evidence="2 3">M79</strain>
    </source>
</reference>
<sequence>MYKKYGDCFKKLRNQKNLGLSYFSKIGINRANLSRFERGQTMMSFERVDLMLEEMQVPLAEYELIVNNFMPNYQDFFLLELEEADFSQDLNKIQKLYLEAREAGKHMLSLAAKTRLENITPSEVREIENYLCNVKEWGYFELTLFYFLSDHIAIDQLENLLANFDKRCEKYCRLLKYRRRLLQIAYQSAAIFAAHGERSEAENILEITKKYREMGVDLYAEVLRHLATGIVIFNFEDKDLGREKINCALGALEEFGGLRLKEFYQRRLEKFLKK</sequence>
<dbReference type="NCBIfam" id="TIGR01716">
    <property type="entry name" value="RGG_Cterm"/>
    <property type="match status" value="1"/>
</dbReference>
<evidence type="ECO:0000313" key="3">
    <source>
        <dbReference type="Proteomes" id="UP000181969"/>
    </source>
</evidence>
<dbReference type="PANTHER" id="PTHR37038">
    <property type="entry name" value="TRANSCRIPTIONAL REGULATOR-RELATED"/>
    <property type="match status" value="1"/>
</dbReference>
<feature type="domain" description="HTH cro/C1-type" evidence="1">
    <location>
        <begin position="9"/>
        <end position="62"/>
    </location>
</feature>
<dbReference type="PROSITE" id="PS50943">
    <property type="entry name" value="HTH_CROC1"/>
    <property type="match status" value="1"/>
</dbReference>
<dbReference type="Pfam" id="PF21259">
    <property type="entry name" value="Rgg_C"/>
    <property type="match status" value="1"/>
</dbReference>
<dbReference type="OrthoDB" id="34624at2"/>
<dbReference type="EMBL" id="FOTJ01000011">
    <property type="protein sequence ID" value="SFL47132.1"/>
    <property type="molecule type" value="Genomic_DNA"/>
</dbReference>
<dbReference type="GO" id="GO:0003677">
    <property type="term" value="F:DNA binding"/>
    <property type="evidence" value="ECO:0007669"/>
    <property type="project" value="InterPro"/>
</dbReference>
<dbReference type="InterPro" id="IPR010982">
    <property type="entry name" value="Lambda_DNA-bd_dom_sf"/>
</dbReference>
<gene>
    <name evidence="2" type="ORF">SAMN05216438_11157</name>
</gene>
<dbReference type="InterPro" id="IPR053163">
    <property type="entry name" value="HTH-type_regulator_Rgg"/>
</dbReference>
<dbReference type="Proteomes" id="UP000181969">
    <property type="component" value="Unassembled WGS sequence"/>
</dbReference>
<protein>
    <submittedName>
        <fullName evidence="2">Transcriptional activator, Rgg/GadR/MutR family, C-terminal domain-containing protein</fullName>
    </submittedName>
</protein>
<dbReference type="AlphaFoldDB" id="A0A1I4HYC0"/>
<evidence type="ECO:0000259" key="1">
    <source>
        <dbReference type="PROSITE" id="PS50943"/>
    </source>
</evidence>
<dbReference type="CDD" id="cd00093">
    <property type="entry name" value="HTH_XRE"/>
    <property type="match status" value="1"/>
</dbReference>
<name>A0A1I4HYC0_9LACT</name>
<dbReference type="SUPFAM" id="SSF47413">
    <property type="entry name" value="lambda repressor-like DNA-binding domains"/>
    <property type="match status" value="1"/>
</dbReference>
<proteinExistence type="predicted"/>
<dbReference type="InterPro" id="IPR010057">
    <property type="entry name" value="Transcription_activator_Rgg_C"/>
</dbReference>
<dbReference type="RefSeq" id="WP_074751522.1">
    <property type="nucleotide sequence ID" value="NZ_CAXVJC010000001.1"/>
</dbReference>
<organism evidence="2 3">
    <name type="scientific">Lactococcus garvieae</name>
    <dbReference type="NCBI Taxonomy" id="1363"/>
    <lineage>
        <taxon>Bacteria</taxon>
        <taxon>Bacillati</taxon>
        <taxon>Bacillota</taxon>
        <taxon>Bacilli</taxon>
        <taxon>Lactobacillales</taxon>
        <taxon>Streptococcaceae</taxon>
        <taxon>Lactococcus</taxon>
    </lineage>
</organism>
<evidence type="ECO:0000313" key="2">
    <source>
        <dbReference type="EMBL" id="SFL47132.1"/>
    </source>
</evidence>
<accession>A0A1I4HYC0</accession>
<dbReference type="SMART" id="SM00530">
    <property type="entry name" value="HTH_XRE"/>
    <property type="match status" value="1"/>
</dbReference>
<dbReference type="InterPro" id="IPR001387">
    <property type="entry name" value="Cro/C1-type_HTH"/>
</dbReference>